<evidence type="ECO:0000259" key="4">
    <source>
        <dbReference type="PROSITE" id="PS01124"/>
    </source>
</evidence>
<dbReference type="Proteomes" id="UP001595740">
    <property type="component" value="Unassembled WGS sequence"/>
</dbReference>
<dbReference type="InterPro" id="IPR011256">
    <property type="entry name" value="Reg_factor_effector_dom_sf"/>
</dbReference>
<dbReference type="EMBL" id="JBHRXK010000005">
    <property type="protein sequence ID" value="MFC3551698.1"/>
    <property type="molecule type" value="Genomic_DNA"/>
</dbReference>
<comment type="caution">
    <text evidence="5">The sequence shown here is derived from an EMBL/GenBank/DDBJ whole genome shotgun (WGS) entry which is preliminary data.</text>
</comment>
<protein>
    <submittedName>
        <fullName evidence="5">GyrI-like domain-containing protein</fullName>
    </submittedName>
</protein>
<dbReference type="Pfam" id="PF12833">
    <property type="entry name" value="HTH_18"/>
    <property type="match status" value="1"/>
</dbReference>
<name>A0ABV7RU22_9GAMM</name>
<dbReference type="InterPro" id="IPR009057">
    <property type="entry name" value="Homeodomain-like_sf"/>
</dbReference>
<evidence type="ECO:0000256" key="2">
    <source>
        <dbReference type="ARBA" id="ARBA00023125"/>
    </source>
</evidence>
<dbReference type="PROSITE" id="PS00041">
    <property type="entry name" value="HTH_ARAC_FAMILY_1"/>
    <property type="match status" value="1"/>
</dbReference>
<dbReference type="PANTHER" id="PTHR40055:SF1">
    <property type="entry name" value="TRANSCRIPTIONAL REGULATOR YGIV-RELATED"/>
    <property type="match status" value="1"/>
</dbReference>
<evidence type="ECO:0000256" key="1">
    <source>
        <dbReference type="ARBA" id="ARBA00023015"/>
    </source>
</evidence>
<keyword evidence="6" id="KW-1185">Reference proteome</keyword>
<accession>A0ABV7RU22</accession>
<dbReference type="Pfam" id="PF06445">
    <property type="entry name" value="GyrI-like"/>
    <property type="match status" value="1"/>
</dbReference>
<dbReference type="Gene3D" id="1.10.10.60">
    <property type="entry name" value="Homeodomain-like"/>
    <property type="match status" value="2"/>
</dbReference>
<gene>
    <name evidence="5" type="ORF">ACFOLC_11830</name>
</gene>
<dbReference type="RefSeq" id="WP_386759469.1">
    <property type="nucleotide sequence ID" value="NZ_JBHRXK010000005.1"/>
</dbReference>
<dbReference type="SMART" id="SM00871">
    <property type="entry name" value="AraC_E_bind"/>
    <property type="match status" value="1"/>
</dbReference>
<evidence type="ECO:0000313" key="5">
    <source>
        <dbReference type="EMBL" id="MFC3551698.1"/>
    </source>
</evidence>
<keyword evidence="3" id="KW-0804">Transcription</keyword>
<evidence type="ECO:0000313" key="6">
    <source>
        <dbReference type="Proteomes" id="UP001595740"/>
    </source>
</evidence>
<dbReference type="Gene3D" id="3.20.80.10">
    <property type="entry name" value="Regulatory factor, effector binding domain"/>
    <property type="match status" value="1"/>
</dbReference>
<dbReference type="InterPro" id="IPR018062">
    <property type="entry name" value="HTH_AraC-typ_CS"/>
</dbReference>
<evidence type="ECO:0000256" key="3">
    <source>
        <dbReference type="ARBA" id="ARBA00023163"/>
    </source>
</evidence>
<dbReference type="InterPro" id="IPR050908">
    <property type="entry name" value="SmbC-like"/>
</dbReference>
<organism evidence="5 6">
    <name type="scientific">Lysobacter cavernae</name>
    <dbReference type="NCBI Taxonomy" id="1685901"/>
    <lineage>
        <taxon>Bacteria</taxon>
        <taxon>Pseudomonadati</taxon>
        <taxon>Pseudomonadota</taxon>
        <taxon>Gammaproteobacteria</taxon>
        <taxon>Lysobacterales</taxon>
        <taxon>Lysobacteraceae</taxon>
        <taxon>Lysobacter</taxon>
    </lineage>
</organism>
<dbReference type="PROSITE" id="PS01124">
    <property type="entry name" value="HTH_ARAC_FAMILY_2"/>
    <property type="match status" value="1"/>
</dbReference>
<dbReference type="PANTHER" id="PTHR40055">
    <property type="entry name" value="TRANSCRIPTIONAL REGULATOR YGIV-RELATED"/>
    <property type="match status" value="1"/>
</dbReference>
<dbReference type="SUPFAM" id="SSF46689">
    <property type="entry name" value="Homeodomain-like"/>
    <property type="match status" value="2"/>
</dbReference>
<dbReference type="SMART" id="SM00342">
    <property type="entry name" value="HTH_ARAC"/>
    <property type="match status" value="1"/>
</dbReference>
<keyword evidence="2" id="KW-0238">DNA-binding</keyword>
<dbReference type="InterPro" id="IPR029442">
    <property type="entry name" value="GyrI-like"/>
</dbReference>
<dbReference type="SUPFAM" id="SSF55136">
    <property type="entry name" value="Probable bacterial effector-binding domain"/>
    <property type="match status" value="1"/>
</dbReference>
<reference evidence="6" key="1">
    <citation type="journal article" date="2019" name="Int. J. Syst. Evol. Microbiol.">
        <title>The Global Catalogue of Microorganisms (GCM) 10K type strain sequencing project: providing services to taxonomists for standard genome sequencing and annotation.</title>
        <authorList>
            <consortium name="The Broad Institute Genomics Platform"/>
            <consortium name="The Broad Institute Genome Sequencing Center for Infectious Disease"/>
            <person name="Wu L."/>
            <person name="Ma J."/>
        </authorList>
    </citation>
    <scope>NUCLEOTIDE SEQUENCE [LARGE SCALE GENOMIC DNA]</scope>
    <source>
        <strain evidence="6">KCTC 42875</strain>
    </source>
</reference>
<keyword evidence="1" id="KW-0805">Transcription regulation</keyword>
<sequence length="287" mass="31616">MNRSSTLASYSARIEKVVAFISTRLDQPLTLAQLAEAGHFSPYHFHRVYSGLMGETVANTVRRLRLHRAASELLGSDRGIAAIARHAGYGSVSAFSRAFANTYRCAPAAFRKRRVVLPAEGPGRATPSSQEPSMYSAQINTFVPTRVVALPHQGDYMQIGETFGRLMAWAGERDLLQPGTRSFGIYYDVPAATPKDELRSDACLALPADTPLADGMRWLEIAGGRHAVVVHTGPYTELDRAYDWLFCQWLPNSFEEAGNAPVFEEYLNDPGSLPPAEWRTAICLPLK</sequence>
<feature type="domain" description="HTH araC/xylS-type" evidence="4">
    <location>
        <begin position="15"/>
        <end position="113"/>
    </location>
</feature>
<dbReference type="InterPro" id="IPR018060">
    <property type="entry name" value="HTH_AraC"/>
</dbReference>
<dbReference type="InterPro" id="IPR010499">
    <property type="entry name" value="AraC_E-bd"/>
</dbReference>
<proteinExistence type="predicted"/>